<dbReference type="Pfam" id="PF00583">
    <property type="entry name" value="Acetyltransf_1"/>
    <property type="match status" value="1"/>
</dbReference>
<dbReference type="GO" id="GO:0009254">
    <property type="term" value="P:peptidoglycan turnover"/>
    <property type="evidence" value="ECO:0007669"/>
    <property type="project" value="TreeGrafter"/>
</dbReference>
<comment type="catalytic activity">
    <reaction evidence="1">
        <text>Hydrolyzes the link between N-acetylmuramoyl residues and L-amino acid residues in certain cell-wall glycopeptides.</text>
        <dbReference type="EC" id="3.5.1.28"/>
    </reaction>
</comment>
<sequence length="339" mass="38219">MQAPFEVKRLDLSDAALAARALSLQLAAHRLEAEWLSYPHLPVMWTDLAAAQACADAVWGAFEGESLRGVLVASRREDGGLHIERVVVDPQQLRAGWGYRLLNRALVGESEVSVDTAEVNIAALSLYRKAGFVAEQRWSTPDGLMLWRLNYQPAPPPAFQLFENGWLDGARWIPSPNHDERGEDMAPELLVIHNISLPPYRYGGLGVEQLFQNRLNPDEHPFYAEIQHLRVSSHFFIRRSGELQQFVPVTRRAWHAGVSNWRGRERCNDFSIGVELEGCDFEPFSEAQYQTLQALALELRRRLPLSAIIGHEHIAPGRKTDPGPFFDWARAEADSGLSR</sequence>
<evidence type="ECO:0000313" key="14">
    <source>
        <dbReference type="EMBL" id="OQS43538.1"/>
    </source>
</evidence>
<evidence type="ECO:0000256" key="10">
    <source>
        <dbReference type="ARBA" id="ARBA00023316"/>
    </source>
</evidence>
<comment type="caution">
    <text evidence="14">The sequence shown here is derived from an EMBL/GenBank/DDBJ whole genome shotgun (WGS) entry which is preliminary data.</text>
</comment>
<dbReference type="NCBIfam" id="NF008758">
    <property type="entry name" value="PRK11789.1"/>
    <property type="match status" value="1"/>
</dbReference>
<keyword evidence="6" id="KW-0963">Cytoplasm</keyword>
<keyword evidence="8" id="KW-0378">Hydrolase</keyword>
<name>A0A1W0D9B1_9NEIS</name>
<dbReference type="EMBL" id="MUKV01000002">
    <property type="protein sequence ID" value="OQS43538.1"/>
    <property type="molecule type" value="Genomic_DNA"/>
</dbReference>
<gene>
    <name evidence="14" type="ORF">B0T45_02170</name>
</gene>
<evidence type="ECO:0000256" key="9">
    <source>
        <dbReference type="ARBA" id="ARBA00022833"/>
    </source>
</evidence>
<protein>
    <recommendedName>
        <fullName evidence="11">1,6-anhydro-N-acetylmuramyl-L-alanine amidase AmpD</fullName>
        <ecNumber evidence="5">3.5.1.28</ecNumber>
    </recommendedName>
    <alternativeName>
        <fullName evidence="12">N-acetylmuramoyl-L-alanine amidase</fullName>
    </alternativeName>
</protein>
<evidence type="ECO:0000256" key="5">
    <source>
        <dbReference type="ARBA" id="ARBA00011901"/>
    </source>
</evidence>
<dbReference type="PROSITE" id="PS51186">
    <property type="entry name" value="GNAT"/>
    <property type="match status" value="1"/>
</dbReference>
<dbReference type="CDD" id="cd06583">
    <property type="entry name" value="PGRP"/>
    <property type="match status" value="1"/>
</dbReference>
<keyword evidence="7" id="KW-0479">Metal-binding</keyword>
<dbReference type="InterPro" id="IPR002502">
    <property type="entry name" value="Amidase_domain"/>
</dbReference>
<evidence type="ECO:0000259" key="13">
    <source>
        <dbReference type="PROSITE" id="PS51186"/>
    </source>
</evidence>
<accession>A0A1W0D9B1</accession>
<keyword evidence="10" id="KW-0961">Cell wall biogenesis/degradation</keyword>
<dbReference type="Pfam" id="PF01510">
    <property type="entry name" value="Amidase_2"/>
    <property type="match status" value="1"/>
</dbReference>
<dbReference type="SUPFAM" id="SSF55846">
    <property type="entry name" value="N-acetylmuramoyl-L-alanine amidase-like"/>
    <property type="match status" value="1"/>
</dbReference>
<keyword evidence="9" id="KW-0862">Zinc</keyword>
<evidence type="ECO:0000256" key="4">
    <source>
        <dbReference type="ARBA" id="ARBA00007553"/>
    </source>
</evidence>
<dbReference type="GO" id="GO:0008745">
    <property type="term" value="F:N-acetylmuramoyl-L-alanine amidase activity"/>
    <property type="evidence" value="ECO:0007669"/>
    <property type="project" value="UniProtKB-EC"/>
</dbReference>
<evidence type="ECO:0000256" key="12">
    <source>
        <dbReference type="ARBA" id="ARBA00042615"/>
    </source>
</evidence>
<organism evidence="14 15">
    <name type="scientific">Chromobacterium haemolyticum</name>
    <dbReference type="NCBI Taxonomy" id="394935"/>
    <lineage>
        <taxon>Bacteria</taxon>
        <taxon>Pseudomonadati</taxon>
        <taxon>Pseudomonadota</taxon>
        <taxon>Betaproteobacteria</taxon>
        <taxon>Neisseriales</taxon>
        <taxon>Chromobacteriaceae</taxon>
        <taxon>Chromobacterium</taxon>
    </lineage>
</organism>
<dbReference type="GO" id="GO:0016747">
    <property type="term" value="F:acyltransferase activity, transferring groups other than amino-acyl groups"/>
    <property type="evidence" value="ECO:0007669"/>
    <property type="project" value="InterPro"/>
</dbReference>
<evidence type="ECO:0000256" key="7">
    <source>
        <dbReference type="ARBA" id="ARBA00022723"/>
    </source>
</evidence>
<dbReference type="GO" id="GO:0009253">
    <property type="term" value="P:peptidoglycan catabolic process"/>
    <property type="evidence" value="ECO:0007669"/>
    <property type="project" value="InterPro"/>
</dbReference>
<evidence type="ECO:0000313" key="15">
    <source>
        <dbReference type="Proteomes" id="UP000192721"/>
    </source>
</evidence>
<comment type="cofactor">
    <cofactor evidence="2">
        <name>Zn(2+)</name>
        <dbReference type="ChEBI" id="CHEBI:29105"/>
    </cofactor>
</comment>
<dbReference type="EC" id="3.5.1.28" evidence="5"/>
<evidence type="ECO:0000256" key="2">
    <source>
        <dbReference type="ARBA" id="ARBA00001947"/>
    </source>
</evidence>
<dbReference type="PANTHER" id="PTHR30417:SF4">
    <property type="entry name" value="1,6-ANHYDRO-N-ACETYLMURAMYL-L-ALANINE AMIDASE AMPD"/>
    <property type="match status" value="1"/>
</dbReference>
<dbReference type="GO" id="GO:0046872">
    <property type="term" value="F:metal ion binding"/>
    <property type="evidence" value="ECO:0007669"/>
    <property type="project" value="UniProtKB-KW"/>
</dbReference>
<dbReference type="InterPro" id="IPR036505">
    <property type="entry name" value="Amidase/PGRP_sf"/>
</dbReference>
<dbReference type="Proteomes" id="UP000192721">
    <property type="component" value="Unassembled WGS sequence"/>
</dbReference>
<dbReference type="SMART" id="SM00644">
    <property type="entry name" value="Ami_2"/>
    <property type="match status" value="1"/>
</dbReference>
<evidence type="ECO:0000256" key="11">
    <source>
        <dbReference type="ARBA" id="ARBA00039257"/>
    </source>
</evidence>
<comment type="similarity">
    <text evidence="4">Belongs to the N-acetylmuramoyl-L-alanine amidase 2 family.</text>
</comment>
<dbReference type="SUPFAM" id="SSF55729">
    <property type="entry name" value="Acyl-CoA N-acyltransferases (Nat)"/>
    <property type="match status" value="1"/>
</dbReference>
<dbReference type="Gene3D" id="3.40.630.30">
    <property type="match status" value="1"/>
</dbReference>
<dbReference type="Gene3D" id="3.40.80.10">
    <property type="entry name" value="Peptidoglycan recognition protein-like"/>
    <property type="match status" value="1"/>
</dbReference>
<dbReference type="PANTHER" id="PTHR30417">
    <property type="entry name" value="N-ACETYLMURAMOYL-L-ALANINE AMIDASE AMID"/>
    <property type="match status" value="1"/>
</dbReference>
<dbReference type="AlphaFoldDB" id="A0A1W0D9B1"/>
<dbReference type="GO" id="GO:0005737">
    <property type="term" value="C:cytoplasm"/>
    <property type="evidence" value="ECO:0007669"/>
    <property type="project" value="UniProtKB-SubCell"/>
</dbReference>
<evidence type="ECO:0000256" key="3">
    <source>
        <dbReference type="ARBA" id="ARBA00004496"/>
    </source>
</evidence>
<evidence type="ECO:0000256" key="1">
    <source>
        <dbReference type="ARBA" id="ARBA00001561"/>
    </source>
</evidence>
<reference evidence="14 15" key="1">
    <citation type="submission" date="2017-02" db="EMBL/GenBank/DDBJ databases">
        <title>Chromobacterium haemolyticum H5244.</title>
        <authorList>
            <person name="Gulvik C.A."/>
        </authorList>
    </citation>
    <scope>NUCLEOTIDE SEQUENCE [LARGE SCALE GENOMIC DNA]</scope>
    <source>
        <strain evidence="14 15">H5244</strain>
    </source>
</reference>
<evidence type="ECO:0000256" key="6">
    <source>
        <dbReference type="ARBA" id="ARBA00022490"/>
    </source>
</evidence>
<proteinExistence type="inferred from homology"/>
<dbReference type="InterPro" id="IPR000182">
    <property type="entry name" value="GNAT_dom"/>
</dbReference>
<evidence type="ECO:0000256" key="8">
    <source>
        <dbReference type="ARBA" id="ARBA00022801"/>
    </source>
</evidence>
<comment type="subcellular location">
    <subcellularLocation>
        <location evidence="3">Cytoplasm</location>
    </subcellularLocation>
</comment>
<dbReference type="InterPro" id="IPR016181">
    <property type="entry name" value="Acyl_CoA_acyltransferase"/>
</dbReference>
<dbReference type="InterPro" id="IPR051206">
    <property type="entry name" value="NAMLAA_amidase_2"/>
</dbReference>
<dbReference type="GO" id="GO:0071555">
    <property type="term" value="P:cell wall organization"/>
    <property type="evidence" value="ECO:0007669"/>
    <property type="project" value="UniProtKB-KW"/>
</dbReference>
<feature type="domain" description="N-acetyltransferase" evidence="13">
    <location>
        <begin position="5"/>
        <end position="150"/>
    </location>
</feature>